<dbReference type="AlphaFoldDB" id="Q83H46"/>
<feature type="transmembrane region" description="Helical" evidence="1">
    <location>
        <begin position="96"/>
        <end position="118"/>
    </location>
</feature>
<keyword evidence="3" id="KW-1185">Reference proteome</keyword>
<organism evidence="2 3">
    <name type="scientific">Tropheryma whipplei (strain Twist)</name>
    <name type="common">Whipple's bacillus</name>
    <dbReference type="NCBI Taxonomy" id="203267"/>
    <lineage>
        <taxon>Bacteria</taxon>
        <taxon>Bacillati</taxon>
        <taxon>Actinomycetota</taxon>
        <taxon>Actinomycetes</taxon>
        <taxon>Micrococcales</taxon>
        <taxon>Tropherymataceae</taxon>
        <taxon>Tropheryma</taxon>
    </lineage>
</organism>
<evidence type="ECO:0000313" key="3">
    <source>
        <dbReference type="Proteomes" id="UP000002200"/>
    </source>
</evidence>
<protein>
    <recommendedName>
        <fullName evidence="4">Integral membrane protein</fullName>
    </recommendedName>
</protein>
<evidence type="ECO:0000313" key="2">
    <source>
        <dbReference type="EMBL" id="AAO44111.1"/>
    </source>
</evidence>
<dbReference type="Proteomes" id="UP000002200">
    <property type="component" value="Chromosome"/>
</dbReference>
<name>Q83H46_TROWT</name>
<feature type="transmembrane region" description="Helical" evidence="1">
    <location>
        <begin position="61"/>
        <end position="84"/>
    </location>
</feature>
<dbReference type="EMBL" id="AE014184">
    <property type="protein sequence ID" value="AAO44111.1"/>
    <property type="molecule type" value="Genomic_DNA"/>
</dbReference>
<keyword evidence="1" id="KW-0472">Membrane</keyword>
<dbReference type="HOGENOM" id="CLU_122776_1_0_11"/>
<evidence type="ECO:0000256" key="1">
    <source>
        <dbReference type="SAM" id="Phobius"/>
    </source>
</evidence>
<accession>Q83H46</accession>
<feature type="transmembrane region" description="Helical" evidence="1">
    <location>
        <begin position="33"/>
        <end position="54"/>
    </location>
</feature>
<sequence>MAKVLFASYALLAVASLGRSAYQISTRFYEAPLAYSLSGFAAIVYLVVFVSLVYSLRCLAYCALFIELIGVVVIGTLSVFAPGLFGTGNHIAATVWTLYGVGYFFLPAALPVLGIIWLSRSKR</sequence>
<keyword evidence="1" id="KW-1133">Transmembrane helix</keyword>
<dbReference type="KEGG" id="twh:TWT_014"/>
<keyword evidence="1" id="KW-0812">Transmembrane</keyword>
<dbReference type="STRING" id="203267.TWT_014"/>
<dbReference type="eggNOG" id="ENOG5032RMD">
    <property type="taxonomic scope" value="Bacteria"/>
</dbReference>
<dbReference type="OrthoDB" id="25997at2"/>
<evidence type="ECO:0008006" key="4">
    <source>
        <dbReference type="Google" id="ProtNLM"/>
    </source>
</evidence>
<proteinExistence type="predicted"/>
<reference evidence="2 3" key="1">
    <citation type="journal article" date="2003" name="Genome Res.">
        <title>Tropheryma whipplei twist: a human pathogenic Actinobacteria with a reduced genome.</title>
        <authorList>
            <person name="Raoult D."/>
            <person name="Ogata H."/>
            <person name="Audic S."/>
            <person name="Robert C."/>
            <person name="Suhre K."/>
            <person name="Drancourt M."/>
            <person name="Claverie J.-M."/>
        </authorList>
    </citation>
    <scope>NUCLEOTIDE SEQUENCE [LARGE SCALE GENOMIC DNA]</scope>
    <source>
        <strain evidence="2 3">Twist</strain>
    </source>
</reference>
<gene>
    <name evidence="2" type="ordered locus">TWT_014</name>
</gene>